<comment type="caution">
    <text evidence="5">The sequence shown here is derived from an EMBL/GenBank/DDBJ whole genome shotgun (WGS) entry which is preliminary data.</text>
</comment>
<feature type="compositionally biased region" description="Pro residues" evidence="4">
    <location>
        <begin position="486"/>
        <end position="507"/>
    </location>
</feature>
<protein>
    <submittedName>
        <fullName evidence="5">SVP1-like protein 2</fullName>
    </submittedName>
</protein>
<organism evidence="5 6">
    <name type="scientific">Thanatephorus cucumeris (strain AG1-IA)</name>
    <name type="common">Rice sheath blight fungus</name>
    <name type="synonym">Rhizoctonia solani</name>
    <dbReference type="NCBI Taxonomy" id="983506"/>
    <lineage>
        <taxon>Eukaryota</taxon>
        <taxon>Fungi</taxon>
        <taxon>Dikarya</taxon>
        <taxon>Basidiomycota</taxon>
        <taxon>Agaricomycotina</taxon>
        <taxon>Agaricomycetes</taxon>
        <taxon>Cantharellales</taxon>
        <taxon>Ceratobasidiaceae</taxon>
        <taxon>Rhizoctonia</taxon>
        <taxon>Rhizoctonia solani AG-1</taxon>
    </lineage>
</organism>
<reference evidence="5 6" key="1">
    <citation type="journal article" date="2013" name="Nat. Commun.">
        <title>The evolution and pathogenic mechanisms of the rice sheath blight pathogen.</title>
        <authorList>
            <person name="Zheng A."/>
            <person name="Lin R."/>
            <person name="Xu L."/>
            <person name="Qin P."/>
            <person name="Tang C."/>
            <person name="Ai P."/>
            <person name="Zhang D."/>
            <person name="Liu Y."/>
            <person name="Sun Z."/>
            <person name="Feng H."/>
            <person name="Wang Y."/>
            <person name="Chen Y."/>
            <person name="Liang X."/>
            <person name="Fu R."/>
            <person name="Li Q."/>
            <person name="Zhang J."/>
            <person name="Yu X."/>
            <person name="Xie Z."/>
            <person name="Ding L."/>
            <person name="Guan P."/>
            <person name="Tang J."/>
            <person name="Liang Y."/>
            <person name="Wang S."/>
            <person name="Deng Q."/>
            <person name="Li S."/>
            <person name="Zhu J."/>
            <person name="Wang L."/>
            <person name="Liu H."/>
            <person name="Li P."/>
        </authorList>
    </citation>
    <scope>NUCLEOTIDE SEQUENCE [LARGE SCALE GENOMIC DNA]</scope>
    <source>
        <strain evidence="6">AG-1 IA</strain>
    </source>
</reference>
<feature type="compositionally biased region" description="Pro residues" evidence="4">
    <location>
        <begin position="185"/>
        <end position="194"/>
    </location>
</feature>
<dbReference type="InterPro" id="IPR001680">
    <property type="entry name" value="WD40_rpt"/>
</dbReference>
<evidence type="ECO:0000256" key="4">
    <source>
        <dbReference type="SAM" id="MobiDB-lite"/>
    </source>
</evidence>
<evidence type="ECO:0000256" key="2">
    <source>
        <dbReference type="ARBA" id="ARBA00022737"/>
    </source>
</evidence>
<proteinExistence type="inferred from homology"/>
<evidence type="ECO:0000313" key="5">
    <source>
        <dbReference type="EMBL" id="ELU45691.1"/>
    </source>
</evidence>
<feature type="region of interest" description="Disordered" evidence="4">
    <location>
        <begin position="685"/>
        <end position="716"/>
    </location>
</feature>
<keyword evidence="1" id="KW-0853">WD repeat</keyword>
<feature type="region of interest" description="Disordered" evidence="4">
    <location>
        <begin position="740"/>
        <end position="796"/>
    </location>
</feature>
<keyword evidence="6" id="KW-1185">Reference proteome</keyword>
<sequence>MYALKVMDPGIRLFRYAMGQGISHMSVDEKLPPSAYYIINWLTGKKVTERSGGGYRFKSLSHNQLYLSVVSTDNNASVVVSRYLCTWVPLEAGDGRHGQVHPCSLEVLEKFSAYDHSCRIQTPNNNRLINAPFSRVESGSEARTLRELDSFLDCGVDVDTEFRFASGPNTNEHVEIQQRDDQQPSPAPKDPPCGIPDRLSKQLQQELAQVRVEVQKFTQNTDTARKSQDESQEKAVQVETILDEHRMSPRQTEMASLPTRIDRLEWIVSQFTQFDCAMYAGMDRIAALQRFTPCTRDHPYPETPLITRRSLAITTNTCELWRTEFLTSITTYWTVICAVGTMNLARHSITATAPTCILDAHVPDDAGTLAFVQPMHASSLLFLVGGGRAPLYPANKVILWDSVTQREVAELEFKERVCGLVTRRNWLVVALKRRVVAFEINSNIERRGEWETAENERLMAIATAPDSTMLAIPGRQPGHVQLIHLPPCPHPPPPSPPPNTTPKPKAPQPRSGPDIPPPLATQPGAIIVAHESRLAALSLTASGRLLATASHRGTLVRVWDTRSRAKIRELRRGTDRADIYGVAFRGDEQEVCVWSDKGTVHVFKLAKQGEEIGAKNRTSKLSALKDYVRLPKIFASEWSYAQYRLPAQAPSSNLAALSSQVIDPTAERVDEERCTVAWIEVPIEGHPPVSPSKTNRPPKSTSISTNPTPTMPVGSERPMDYQLVALTYSGGWYRLSLPPVAGTTSQSETRPATPSVGRPGGSVLSSSPNNNSASGAVGRGREGADGTEVKEKQSRQCILEEFRRFGRWDGWG</sequence>
<dbReference type="GO" id="GO:0005737">
    <property type="term" value="C:cytoplasm"/>
    <property type="evidence" value="ECO:0007669"/>
    <property type="project" value="UniProtKB-ARBA"/>
</dbReference>
<dbReference type="InterPro" id="IPR015943">
    <property type="entry name" value="WD40/YVTN_repeat-like_dom_sf"/>
</dbReference>
<evidence type="ECO:0000256" key="1">
    <source>
        <dbReference type="ARBA" id="ARBA00022574"/>
    </source>
</evidence>
<evidence type="ECO:0000313" key="6">
    <source>
        <dbReference type="Proteomes" id="UP000011668"/>
    </source>
</evidence>
<dbReference type="HOGENOM" id="CLU_347539_0_0_1"/>
<dbReference type="Gene3D" id="2.130.10.10">
    <property type="entry name" value="YVTN repeat-like/Quinoprotein amine dehydrogenase"/>
    <property type="match status" value="1"/>
</dbReference>
<comment type="similarity">
    <text evidence="3">Belongs to the WD repeat PROPPIN family.</text>
</comment>
<feature type="compositionally biased region" description="Low complexity" evidence="4">
    <location>
        <begin position="761"/>
        <end position="776"/>
    </location>
</feature>
<dbReference type="STRING" id="983506.L8X5W4"/>
<feature type="compositionally biased region" description="Basic and acidic residues" evidence="4">
    <location>
        <begin position="779"/>
        <end position="796"/>
    </location>
</feature>
<dbReference type="AlphaFoldDB" id="L8X5W4"/>
<feature type="compositionally biased region" description="Polar residues" evidence="4">
    <location>
        <begin position="691"/>
        <end position="708"/>
    </location>
</feature>
<dbReference type="InterPro" id="IPR048720">
    <property type="entry name" value="PROPPIN"/>
</dbReference>
<keyword evidence="2" id="KW-0677">Repeat</keyword>
<evidence type="ECO:0000256" key="3">
    <source>
        <dbReference type="ARBA" id="ARBA00025740"/>
    </source>
</evidence>
<feature type="compositionally biased region" description="Polar residues" evidence="4">
    <location>
        <begin position="742"/>
        <end position="752"/>
    </location>
</feature>
<feature type="compositionally biased region" description="Basic and acidic residues" evidence="4">
    <location>
        <begin position="172"/>
        <end position="182"/>
    </location>
</feature>
<feature type="region of interest" description="Disordered" evidence="4">
    <location>
        <begin position="165"/>
        <end position="197"/>
    </location>
</feature>
<dbReference type="Pfam" id="PF21032">
    <property type="entry name" value="PROPPIN"/>
    <property type="match status" value="1"/>
</dbReference>
<dbReference type="InterPro" id="IPR036322">
    <property type="entry name" value="WD40_repeat_dom_sf"/>
</dbReference>
<dbReference type="Proteomes" id="UP000011668">
    <property type="component" value="Unassembled WGS sequence"/>
</dbReference>
<dbReference type="SUPFAM" id="SSF50978">
    <property type="entry name" value="WD40 repeat-like"/>
    <property type="match status" value="1"/>
</dbReference>
<accession>L8X5W4</accession>
<dbReference type="PANTHER" id="PTHR11227">
    <property type="entry name" value="WD-REPEAT PROTEIN INTERACTING WITH PHOSPHOINOSIDES WIPI -RELATED"/>
    <property type="match status" value="1"/>
</dbReference>
<name>L8X5W4_THACA</name>
<dbReference type="SMART" id="SM00320">
    <property type="entry name" value="WD40"/>
    <property type="match status" value="2"/>
</dbReference>
<dbReference type="EMBL" id="AFRT01000049">
    <property type="protein sequence ID" value="ELU45691.1"/>
    <property type="molecule type" value="Genomic_DNA"/>
</dbReference>
<feature type="region of interest" description="Disordered" evidence="4">
    <location>
        <begin position="480"/>
        <end position="521"/>
    </location>
</feature>
<gene>
    <name evidence="5" type="ORF">AG1IA_00290</name>
</gene>
<dbReference type="OrthoDB" id="1667587at2759"/>